<dbReference type="Gene3D" id="3.10.450.50">
    <property type="match status" value="1"/>
</dbReference>
<dbReference type="EMBL" id="WHPF01000001">
    <property type="protein sequence ID" value="NNV54126.1"/>
    <property type="molecule type" value="Genomic_DNA"/>
</dbReference>
<name>A0A8J8JVE4_9BACT</name>
<feature type="chain" id="PRO_5035154477" evidence="1">
    <location>
        <begin position="21"/>
        <end position="126"/>
    </location>
</feature>
<organism evidence="2 3">
    <name type="scientific">Limnovirga soli</name>
    <dbReference type="NCBI Taxonomy" id="2656915"/>
    <lineage>
        <taxon>Bacteria</taxon>
        <taxon>Pseudomonadati</taxon>
        <taxon>Bacteroidota</taxon>
        <taxon>Chitinophagia</taxon>
        <taxon>Chitinophagales</taxon>
        <taxon>Chitinophagaceae</taxon>
        <taxon>Limnovirga</taxon>
    </lineage>
</organism>
<keyword evidence="1" id="KW-0732">Signal</keyword>
<gene>
    <name evidence="2" type="ORF">GD597_01555</name>
</gene>
<sequence>MKKIIFLMGLMAAVAVPAFAGDNDNIISALKQGNAAQFTAYLDNFIDLKLPGKEEIKNIGKTQASITVKGFFDDNSINGFDLSSQREMGGTSYLTGKLQGAGKTYNITVLMKAKGDKLSIITVRIN</sequence>
<proteinExistence type="predicted"/>
<evidence type="ECO:0000313" key="3">
    <source>
        <dbReference type="Proteomes" id="UP000598971"/>
    </source>
</evidence>
<dbReference type="InterPro" id="IPR031977">
    <property type="entry name" value="DUF4783"/>
</dbReference>
<reference evidence="2" key="1">
    <citation type="submission" date="2019-10" db="EMBL/GenBank/DDBJ databases">
        <title>Draft genome sequence of Panacibacter sp. KCS-6.</title>
        <authorList>
            <person name="Yim K.J."/>
        </authorList>
    </citation>
    <scope>NUCLEOTIDE SEQUENCE</scope>
    <source>
        <strain evidence="2">KCS-6</strain>
    </source>
</reference>
<dbReference type="Proteomes" id="UP000598971">
    <property type="component" value="Unassembled WGS sequence"/>
</dbReference>
<feature type="signal peptide" evidence="1">
    <location>
        <begin position="1"/>
        <end position="20"/>
    </location>
</feature>
<evidence type="ECO:0000256" key="1">
    <source>
        <dbReference type="SAM" id="SignalP"/>
    </source>
</evidence>
<dbReference type="RefSeq" id="WP_171606033.1">
    <property type="nucleotide sequence ID" value="NZ_WHPF01000001.1"/>
</dbReference>
<accession>A0A8J8JVE4</accession>
<dbReference type="Pfam" id="PF16022">
    <property type="entry name" value="DUF4783"/>
    <property type="match status" value="1"/>
</dbReference>
<dbReference type="AlphaFoldDB" id="A0A8J8JVE4"/>
<keyword evidence="3" id="KW-1185">Reference proteome</keyword>
<protein>
    <submittedName>
        <fullName evidence="2">DUF4783 domain-containing protein</fullName>
    </submittedName>
</protein>
<comment type="caution">
    <text evidence="2">The sequence shown here is derived from an EMBL/GenBank/DDBJ whole genome shotgun (WGS) entry which is preliminary data.</text>
</comment>
<evidence type="ECO:0000313" key="2">
    <source>
        <dbReference type="EMBL" id="NNV54126.1"/>
    </source>
</evidence>